<organism evidence="7 8">
    <name type="scientific">Favolaschia claudopus</name>
    <dbReference type="NCBI Taxonomy" id="2862362"/>
    <lineage>
        <taxon>Eukaryota</taxon>
        <taxon>Fungi</taxon>
        <taxon>Dikarya</taxon>
        <taxon>Basidiomycota</taxon>
        <taxon>Agaricomycotina</taxon>
        <taxon>Agaricomycetes</taxon>
        <taxon>Agaricomycetidae</taxon>
        <taxon>Agaricales</taxon>
        <taxon>Marasmiineae</taxon>
        <taxon>Mycenaceae</taxon>
        <taxon>Favolaschia</taxon>
    </lineage>
</organism>
<comment type="caution">
    <text evidence="7">The sequence shown here is derived from an EMBL/GenBank/DDBJ whole genome shotgun (WGS) entry which is preliminary data.</text>
</comment>
<dbReference type="InterPro" id="IPR039794">
    <property type="entry name" value="Gtb1-like"/>
</dbReference>
<dbReference type="AlphaFoldDB" id="A0AAW0EAM9"/>
<feature type="domain" description="MRH" evidence="6">
    <location>
        <begin position="434"/>
        <end position="543"/>
    </location>
</feature>
<dbReference type="GO" id="GO:0017177">
    <property type="term" value="C:glucosidase II complex"/>
    <property type="evidence" value="ECO:0007669"/>
    <property type="project" value="TreeGrafter"/>
</dbReference>
<proteinExistence type="predicted"/>
<dbReference type="PANTHER" id="PTHR12630">
    <property type="entry name" value="N-LINKED OLIGOSACCHARIDE PROCESSING"/>
    <property type="match status" value="1"/>
</dbReference>
<dbReference type="InterPro" id="IPR036607">
    <property type="entry name" value="PRKCSH"/>
</dbReference>
<evidence type="ECO:0000256" key="2">
    <source>
        <dbReference type="ARBA" id="ARBA00022729"/>
    </source>
</evidence>
<sequence length="554" mass="61190">MLLWFLALPLPALASVDKTLGVSPALLSKYSAPKSGSWKCLDGSKEIPWDFVNDDSCDCPDGSDEPGTSACPNSTFYCQNAGHIGATIPSSRVNDGLCEPECCDGSDERPGVCRNACKEIGEEYRKKRDAERKIQKTGAKIRSSYIAFAHKEKKRLEALVESSAAEIAVREKEVARLRVIAERTESLSAAALEHKQQSRERPLYTSLMSHASALKALQREHKKHLEREQQLGDILDTLRKGYNPNYQDMAVLEAVRGWEYLAGLPHIGVEEDAQKAADLSVSDEEAGIAETGDEKKDDEVAETDEEEWTAEDLKTGLDELLNTDYVSLLMAHDEHVKTPPPSTLFNLRGYLPDSLVPQYEEMRETLLSWLGVFGIAGTDVEKSSDSSKARTALSDAESALNKVISDKKNAEEDLGEIFDVQGFGAEGEWKKLDGQCLQLDSGDYIYEVCLFDEARQKPGPGKGGQTFSLGKFSSWNPSPDVKPGEPAYYEKQVYDRGTRCWNGPERSVILVLKCGTENAIHTVAELEKCEYQFTGTSPALCLPLDAKDSVREEL</sequence>
<evidence type="ECO:0000256" key="5">
    <source>
        <dbReference type="SAM" id="MobiDB-lite"/>
    </source>
</evidence>
<evidence type="ECO:0000313" key="7">
    <source>
        <dbReference type="EMBL" id="KAK7061346.1"/>
    </source>
</evidence>
<dbReference type="InterPro" id="IPR009011">
    <property type="entry name" value="Man6P_isomerase_rcpt-bd_dom_sf"/>
</dbReference>
<dbReference type="Gene3D" id="2.70.130.10">
    <property type="entry name" value="Mannose-6-phosphate receptor binding domain"/>
    <property type="match status" value="1"/>
</dbReference>
<dbReference type="InterPro" id="IPR028146">
    <property type="entry name" value="PRKCSH_N"/>
</dbReference>
<dbReference type="SUPFAM" id="SSF50911">
    <property type="entry name" value="Mannose 6-phosphate receptor domain"/>
    <property type="match status" value="1"/>
</dbReference>
<feature type="region of interest" description="Disordered" evidence="5">
    <location>
        <begin position="275"/>
        <end position="304"/>
    </location>
</feature>
<accession>A0AAW0EAM9</accession>
<dbReference type="Proteomes" id="UP001362999">
    <property type="component" value="Unassembled WGS sequence"/>
</dbReference>
<dbReference type="EMBL" id="JAWWNJ010000002">
    <property type="protein sequence ID" value="KAK7061346.1"/>
    <property type="molecule type" value="Genomic_DNA"/>
</dbReference>
<dbReference type="PROSITE" id="PS51914">
    <property type="entry name" value="MRH"/>
    <property type="match status" value="1"/>
</dbReference>
<name>A0AAW0EAM9_9AGAR</name>
<gene>
    <name evidence="7" type="ORF">R3P38DRAFT_2828984</name>
</gene>
<evidence type="ECO:0000256" key="3">
    <source>
        <dbReference type="ARBA" id="ARBA00022824"/>
    </source>
</evidence>
<dbReference type="GO" id="GO:0006491">
    <property type="term" value="P:N-glycan processing"/>
    <property type="evidence" value="ECO:0007669"/>
    <property type="project" value="TreeGrafter"/>
</dbReference>
<evidence type="ECO:0000256" key="1">
    <source>
        <dbReference type="ARBA" id="ARBA00022387"/>
    </source>
</evidence>
<evidence type="ECO:0000259" key="6">
    <source>
        <dbReference type="PROSITE" id="PS51914"/>
    </source>
</evidence>
<evidence type="ECO:0000256" key="4">
    <source>
        <dbReference type="ARBA" id="ARBA00023157"/>
    </source>
</evidence>
<protein>
    <recommendedName>
        <fullName evidence="1">Glucosidase 2 subunit beta</fullName>
    </recommendedName>
</protein>
<dbReference type="Pfam" id="PF13015">
    <property type="entry name" value="PRKCSH_1"/>
    <property type="match status" value="1"/>
</dbReference>
<keyword evidence="8" id="KW-1185">Reference proteome</keyword>
<keyword evidence="3" id="KW-0256">Endoplasmic reticulum</keyword>
<dbReference type="PANTHER" id="PTHR12630:SF1">
    <property type="entry name" value="GLUCOSIDASE 2 SUBUNIT BETA"/>
    <property type="match status" value="1"/>
</dbReference>
<reference evidence="7 8" key="1">
    <citation type="journal article" date="2024" name="J Genomics">
        <title>Draft genome sequencing and assembly of Favolaschia claudopus CIRM-BRFM 2984 isolated from oak limbs.</title>
        <authorList>
            <person name="Navarro D."/>
            <person name="Drula E."/>
            <person name="Chaduli D."/>
            <person name="Cazenave R."/>
            <person name="Ahrendt S."/>
            <person name="Wang J."/>
            <person name="Lipzen A."/>
            <person name="Daum C."/>
            <person name="Barry K."/>
            <person name="Grigoriev I.V."/>
            <person name="Favel A."/>
            <person name="Rosso M.N."/>
            <person name="Martin F."/>
        </authorList>
    </citation>
    <scope>NUCLEOTIDE SEQUENCE [LARGE SCALE GENOMIC DNA]</scope>
    <source>
        <strain evidence="7 8">CIRM-BRFM 2984</strain>
    </source>
</reference>
<keyword evidence="2" id="KW-0732">Signal</keyword>
<evidence type="ECO:0000313" key="8">
    <source>
        <dbReference type="Proteomes" id="UP001362999"/>
    </source>
</evidence>
<dbReference type="Pfam" id="PF12999">
    <property type="entry name" value="PRKCSH-like"/>
    <property type="match status" value="1"/>
</dbReference>
<dbReference type="InterPro" id="IPR044865">
    <property type="entry name" value="MRH_dom"/>
</dbReference>
<keyword evidence="4" id="KW-1015">Disulfide bond</keyword>